<feature type="transmembrane region" description="Helical" evidence="1">
    <location>
        <begin position="381"/>
        <end position="408"/>
    </location>
</feature>
<reference evidence="2 3" key="1">
    <citation type="submission" date="2019-04" db="EMBL/GenBank/DDBJ databases">
        <title>Microbes associate with the intestines of laboratory mice.</title>
        <authorList>
            <person name="Navarre W."/>
            <person name="Wong E."/>
            <person name="Huang K.C."/>
            <person name="Tropini C."/>
            <person name="Ng K."/>
            <person name="Yu B."/>
        </authorList>
    </citation>
    <scope>NUCLEOTIDE SEQUENCE [LARGE SCALE GENOMIC DNA]</scope>
    <source>
        <strain evidence="2 3">NM80_B27</strain>
    </source>
</reference>
<evidence type="ECO:0000256" key="1">
    <source>
        <dbReference type="SAM" id="Phobius"/>
    </source>
</evidence>
<feature type="transmembrane region" description="Helical" evidence="1">
    <location>
        <begin position="415"/>
        <end position="437"/>
    </location>
</feature>
<feature type="transmembrane region" description="Helical" evidence="1">
    <location>
        <begin position="449"/>
        <end position="471"/>
    </location>
</feature>
<keyword evidence="1" id="KW-0812">Transmembrane</keyword>
<feature type="transmembrane region" description="Helical" evidence="1">
    <location>
        <begin position="310"/>
        <end position="326"/>
    </location>
</feature>
<protein>
    <submittedName>
        <fullName evidence="2">Uncharacterized protein</fullName>
    </submittedName>
</protein>
<gene>
    <name evidence="2" type="ORF">E5986_07070</name>
</gene>
<sequence length="683" mass="73476">MWFTFALCMLAGLLALYVPGMAVSRALGLRGAFAVACAPLASVALISLLCIAYGAVGIPCNGASVLAPVVLVPIAGLLASHILRSQGRSRWSLPERAGRSSSAFDFGSLALYIVAGLAVCVYVYIKSLDGPESFYARHDNITHLNLVRSYLDSGIWSTLQTSNYLAAPDYAVSRTGESFYPAAWHGLAALTCSLTNCNVPIGVNALNAVLAGVAYPASMWVLVRALFPENRGVILWGALATMAFTAFPWAFFTKGPLYSNLLAFSLVPAPLGIIVASIRQGGPLREALLPLGALGLFSFVSLALAQPNALFTALVFLACFGGKCVWESGRNASCPRKSTLLLVAYTCGVIALWVILFKLPFLQAVIWFEWPKNVTFTNGLFKLFTLSFTASVPQALLATMVTVGAVACVAKRRSWLLLTPALFAGTYLLSATTNGFLKHLLCGFWYTDPVRLAACATTFLVPVAAYGLWTVARCASTLLGQAIQAGNGRRCAAAVSAGLAMVFCLCNFFPSYHMPGQPEGDTAVTPFGRVKDRLSGFYAMDDEKVYDAAEQAFVRKVLEAIPEGALVLNQPNDGSVFAYGLDNLNTYYRQISHEGETENARLIREHLSDIVSDPAVQKAAKETGARYVLLLDQGVSRKKGTWLAQYKDPKSWRGIDSITDDTPGFKPILSNGEMRLYEIGVSE</sequence>
<keyword evidence="1" id="KW-1133">Transmembrane helix</keyword>
<evidence type="ECO:0000313" key="3">
    <source>
        <dbReference type="Proteomes" id="UP000308978"/>
    </source>
</evidence>
<dbReference type="InterPro" id="IPR046671">
    <property type="entry name" value="DUF6541"/>
</dbReference>
<evidence type="ECO:0000313" key="2">
    <source>
        <dbReference type="EMBL" id="THG37208.1"/>
    </source>
</evidence>
<comment type="caution">
    <text evidence="2">The sequence shown here is derived from an EMBL/GenBank/DDBJ whole genome shotgun (WGS) entry which is preliminary data.</text>
</comment>
<feature type="transmembrane region" description="Helical" evidence="1">
    <location>
        <begin position="491"/>
        <end position="510"/>
    </location>
</feature>
<dbReference type="EMBL" id="SSTJ01000007">
    <property type="protein sequence ID" value="THG37208.1"/>
    <property type="molecule type" value="Genomic_DNA"/>
</dbReference>
<feature type="transmembrane region" description="Helical" evidence="1">
    <location>
        <begin position="63"/>
        <end position="83"/>
    </location>
</feature>
<dbReference type="Proteomes" id="UP000308978">
    <property type="component" value="Unassembled WGS sequence"/>
</dbReference>
<feature type="transmembrane region" description="Helical" evidence="1">
    <location>
        <begin position="233"/>
        <end position="251"/>
    </location>
</feature>
<keyword evidence="1" id="KW-0472">Membrane</keyword>
<feature type="transmembrane region" description="Helical" evidence="1">
    <location>
        <begin position="32"/>
        <end position="56"/>
    </location>
</feature>
<feature type="transmembrane region" description="Helical" evidence="1">
    <location>
        <begin position="103"/>
        <end position="125"/>
    </location>
</feature>
<organism evidence="2 3">
    <name type="scientific">Adlercreutzia caecimuris</name>
    <dbReference type="NCBI Taxonomy" id="671266"/>
    <lineage>
        <taxon>Bacteria</taxon>
        <taxon>Bacillati</taxon>
        <taxon>Actinomycetota</taxon>
        <taxon>Coriobacteriia</taxon>
        <taxon>Eggerthellales</taxon>
        <taxon>Eggerthellaceae</taxon>
        <taxon>Adlercreutzia</taxon>
    </lineage>
</organism>
<proteinExistence type="predicted"/>
<dbReference type="Pfam" id="PF20176">
    <property type="entry name" value="DUF6541"/>
    <property type="match status" value="1"/>
</dbReference>
<feature type="transmembrane region" description="Helical" evidence="1">
    <location>
        <begin position="257"/>
        <end position="275"/>
    </location>
</feature>
<name>A0A4S4G330_9ACTN</name>
<dbReference type="RefSeq" id="WP_136434576.1">
    <property type="nucleotide sequence ID" value="NZ_SSTJ01000007.1"/>
</dbReference>
<dbReference type="AlphaFoldDB" id="A0A4S4G330"/>
<accession>A0A4S4G330</accession>
<feature type="transmembrane region" description="Helical" evidence="1">
    <location>
        <begin position="338"/>
        <end position="361"/>
    </location>
</feature>